<organism evidence="1 2">
    <name type="scientific">Dictyobacter formicarum</name>
    <dbReference type="NCBI Taxonomy" id="2778368"/>
    <lineage>
        <taxon>Bacteria</taxon>
        <taxon>Bacillati</taxon>
        <taxon>Chloroflexota</taxon>
        <taxon>Ktedonobacteria</taxon>
        <taxon>Ktedonobacterales</taxon>
        <taxon>Dictyobacteraceae</taxon>
        <taxon>Dictyobacter</taxon>
    </lineage>
</organism>
<evidence type="ECO:0000313" key="2">
    <source>
        <dbReference type="Proteomes" id="UP000635565"/>
    </source>
</evidence>
<evidence type="ECO:0000313" key="1">
    <source>
        <dbReference type="EMBL" id="GHO89857.1"/>
    </source>
</evidence>
<name>A0ABQ3VVD4_9CHLR</name>
<protein>
    <recommendedName>
        <fullName evidence="3">Flp pilus-assembly TadG-like N-terminal domain-containing protein</fullName>
    </recommendedName>
</protein>
<accession>A0ABQ3VVD4</accession>
<dbReference type="EMBL" id="BNJJ01000048">
    <property type="protein sequence ID" value="GHO89857.1"/>
    <property type="molecule type" value="Genomic_DNA"/>
</dbReference>
<sequence length="105" mass="11138">MAVVAIQLIGIMAANAYVNNARAANGGDISLSAGDPNAPIKQSDLAFFDKLKRVQIITNYTPVNIESGTIDQAPTPPLGLFVQIINPQHFPLVTAPTFVSPPLVR</sequence>
<proteinExistence type="predicted"/>
<evidence type="ECO:0008006" key="3">
    <source>
        <dbReference type="Google" id="ProtNLM"/>
    </source>
</evidence>
<dbReference type="Proteomes" id="UP000635565">
    <property type="component" value="Unassembled WGS sequence"/>
</dbReference>
<gene>
    <name evidence="1" type="ORF">KSZ_78630</name>
</gene>
<comment type="caution">
    <text evidence="1">The sequence shown here is derived from an EMBL/GenBank/DDBJ whole genome shotgun (WGS) entry which is preliminary data.</text>
</comment>
<keyword evidence="2" id="KW-1185">Reference proteome</keyword>
<reference evidence="1 2" key="1">
    <citation type="journal article" date="2021" name="Int. J. Syst. Evol. Microbiol.">
        <title>Reticulibacter mediterranei gen. nov., sp. nov., within the new family Reticulibacteraceae fam. nov., and Ktedonospora formicarum gen. nov., sp. nov., Ktedonobacter robiniae sp. nov., Dictyobacter formicarum sp. nov. and Dictyobacter arantiisoli sp. nov., belonging to the class Ktedonobacteria.</title>
        <authorList>
            <person name="Yabe S."/>
            <person name="Zheng Y."/>
            <person name="Wang C.M."/>
            <person name="Sakai Y."/>
            <person name="Abe K."/>
            <person name="Yokota A."/>
            <person name="Donadio S."/>
            <person name="Cavaletti L."/>
            <person name="Monciardini P."/>
        </authorList>
    </citation>
    <scope>NUCLEOTIDE SEQUENCE [LARGE SCALE GENOMIC DNA]</scope>
    <source>
        <strain evidence="1 2">SOSP1-9</strain>
    </source>
</reference>